<keyword evidence="2" id="KW-1133">Transmembrane helix</keyword>
<evidence type="ECO:0000256" key="1">
    <source>
        <dbReference type="SAM" id="MobiDB-lite"/>
    </source>
</evidence>
<evidence type="ECO:0000313" key="4">
    <source>
        <dbReference type="EMBL" id="CAH9087664.1"/>
    </source>
</evidence>
<dbReference type="EMBL" id="CAMAPE010000019">
    <property type="protein sequence ID" value="CAH9087664.1"/>
    <property type="molecule type" value="Genomic_DNA"/>
</dbReference>
<comment type="caution">
    <text evidence="4">The sequence shown here is derived from an EMBL/GenBank/DDBJ whole genome shotgun (WGS) entry which is preliminary data.</text>
</comment>
<keyword evidence="2" id="KW-0812">Transmembrane</keyword>
<feature type="region of interest" description="Disordered" evidence="1">
    <location>
        <begin position="62"/>
        <end position="84"/>
    </location>
</feature>
<keyword evidence="5" id="KW-1185">Reference proteome</keyword>
<reference evidence="4" key="1">
    <citation type="submission" date="2022-07" db="EMBL/GenBank/DDBJ databases">
        <authorList>
            <person name="Macas J."/>
            <person name="Novak P."/>
            <person name="Neumann P."/>
        </authorList>
    </citation>
    <scope>NUCLEOTIDE SEQUENCE</scope>
</reference>
<feature type="chain" id="PRO_5040463978" evidence="3">
    <location>
        <begin position="29"/>
        <end position="125"/>
    </location>
</feature>
<accession>A0A9P0Z5D9</accession>
<gene>
    <name evidence="4" type="ORF">CEURO_LOCUS10174</name>
</gene>
<proteinExistence type="predicted"/>
<keyword evidence="3" id="KW-0732">Signal</keyword>
<keyword evidence="2" id="KW-0472">Membrane</keyword>
<protein>
    <submittedName>
        <fullName evidence="4">Uncharacterized protein</fullName>
    </submittedName>
</protein>
<evidence type="ECO:0000256" key="3">
    <source>
        <dbReference type="SAM" id="SignalP"/>
    </source>
</evidence>
<sequence>MKTKTNLSTKKIIIVILLLITLIADVCADPVSAVSASHGGGGGGHSGGSGAHGSGVGENGGARVVPAVHGNNNNNQHRKGNRAQLMKPPVILPGRHGFAWDTITSMFGLHLDAVIIINLLVFFLI</sequence>
<feature type="transmembrane region" description="Helical" evidence="2">
    <location>
        <begin position="103"/>
        <end position="124"/>
    </location>
</feature>
<name>A0A9P0Z5D9_CUSEU</name>
<dbReference type="AlphaFoldDB" id="A0A9P0Z5D9"/>
<evidence type="ECO:0000313" key="5">
    <source>
        <dbReference type="Proteomes" id="UP001152484"/>
    </source>
</evidence>
<dbReference type="OrthoDB" id="1327349at2759"/>
<evidence type="ECO:0000256" key="2">
    <source>
        <dbReference type="SAM" id="Phobius"/>
    </source>
</evidence>
<feature type="signal peptide" evidence="3">
    <location>
        <begin position="1"/>
        <end position="28"/>
    </location>
</feature>
<dbReference type="Proteomes" id="UP001152484">
    <property type="component" value="Unassembled WGS sequence"/>
</dbReference>
<organism evidence="4 5">
    <name type="scientific">Cuscuta europaea</name>
    <name type="common">European dodder</name>
    <dbReference type="NCBI Taxonomy" id="41803"/>
    <lineage>
        <taxon>Eukaryota</taxon>
        <taxon>Viridiplantae</taxon>
        <taxon>Streptophyta</taxon>
        <taxon>Embryophyta</taxon>
        <taxon>Tracheophyta</taxon>
        <taxon>Spermatophyta</taxon>
        <taxon>Magnoliopsida</taxon>
        <taxon>eudicotyledons</taxon>
        <taxon>Gunneridae</taxon>
        <taxon>Pentapetalae</taxon>
        <taxon>asterids</taxon>
        <taxon>lamiids</taxon>
        <taxon>Solanales</taxon>
        <taxon>Convolvulaceae</taxon>
        <taxon>Cuscuteae</taxon>
        <taxon>Cuscuta</taxon>
        <taxon>Cuscuta subgen. Cuscuta</taxon>
    </lineage>
</organism>